<sequence length="123" mass="14126">RVHNSFSVMGIRFLTTILLSHIVGIASYTLLDQYYERLTRDNPQTSFNPLNQAQLIEEDTSEFTDETPGKSIGFMVAPGNFTGIFNLEDNDTRRGYDFRLGVNMKDETIRKRSSIVRSSKQRK</sequence>
<dbReference type="AlphaFoldDB" id="A0A7I4YF54"/>
<dbReference type="OrthoDB" id="5840965at2759"/>
<dbReference type="Proteomes" id="UP000025227">
    <property type="component" value="Unplaced"/>
</dbReference>
<protein>
    <submittedName>
        <fullName evidence="3">CIA30 domain-containing protein</fullName>
    </submittedName>
</protein>
<dbReference type="WBParaSite" id="HCON_00091185-00001">
    <property type="protein sequence ID" value="HCON_00091185-00001"/>
    <property type="gene ID" value="HCON_00091185"/>
</dbReference>
<evidence type="ECO:0000313" key="3">
    <source>
        <dbReference type="WBParaSite" id="HCON_00091185-00001"/>
    </source>
</evidence>
<name>A0A7I4YF54_HAECO</name>
<feature type="transmembrane region" description="Helical" evidence="1">
    <location>
        <begin position="6"/>
        <end position="31"/>
    </location>
</feature>
<evidence type="ECO:0000256" key="1">
    <source>
        <dbReference type="SAM" id="Phobius"/>
    </source>
</evidence>
<reference evidence="3" key="1">
    <citation type="submission" date="2020-12" db="UniProtKB">
        <authorList>
            <consortium name="WormBaseParasite"/>
        </authorList>
    </citation>
    <scope>IDENTIFICATION</scope>
    <source>
        <strain evidence="3">MHco3</strain>
    </source>
</reference>
<keyword evidence="2" id="KW-1185">Reference proteome</keyword>
<keyword evidence="1" id="KW-0472">Membrane</keyword>
<organism evidence="2 3">
    <name type="scientific">Haemonchus contortus</name>
    <name type="common">Barber pole worm</name>
    <dbReference type="NCBI Taxonomy" id="6289"/>
    <lineage>
        <taxon>Eukaryota</taxon>
        <taxon>Metazoa</taxon>
        <taxon>Ecdysozoa</taxon>
        <taxon>Nematoda</taxon>
        <taxon>Chromadorea</taxon>
        <taxon>Rhabditida</taxon>
        <taxon>Rhabditina</taxon>
        <taxon>Rhabditomorpha</taxon>
        <taxon>Strongyloidea</taxon>
        <taxon>Trichostrongylidae</taxon>
        <taxon>Haemonchus</taxon>
    </lineage>
</organism>
<accession>A0A7I4YF54</accession>
<proteinExistence type="predicted"/>
<evidence type="ECO:0000313" key="2">
    <source>
        <dbReference type="Proteomes" id="UP000025227"/>
    </source>
</evidence>
<keyword evidence="1" id="KW-1133">Transmembrane helix</keyword>
<keyword evidence="1" id="KW-0812">Transmembrane</keyword>